<name>A0A5M6CHI4_9BACT</name>
<dbReference type="PANTHER" id="PTHR43358:SF4">
    <property type="entry name" value="ALPHA_BETA HYDROLASE FOLD-1 DOMAIN-CONTAINING PROTEIN"/>
    <property type="match status" value="1"/>
</dbReference>
<dbReference type="Proteomes" id="UP000323632">
    <property type="component" value="Unassembled WGS sequence"/>
</dbReference>
<evidence type="ECO:0000313" key="3">
    <source>
        <dbReference type="Proteomes" id="UP000323632"/>
    </source>
</evidence>
<comment type="caution">
    <text evidence="2">The sequence shown here is derived from an EMBL/GenBank/DDBJ whole genome shotgun (WGS) entry which is preliminary data.</text>
</comment>
<dbReference type="GO" id="GO:0016787">
    <property type="term" value="F:hydrolase activity"/>
    <property type="evidence" value="ECO:0007669"/>
    <property type="project" value="UniProtKB-KW"/>
</dbReference>
<evidence type="ECO:0000259" key="1">
    <source>
        <dbReference type="Pfam" id="PF12146"/>
    </source>
</evidence>
<dbReference type="InterPro" id="IPR029058">
    <property type="entry name" value="AB_hydrolase_fold"/>
</dbReference>
<protein>
    <submittedName>
        <fullName evidence="2">Alpha/beta hydrolase</fullName>
    </submittedName>
</protein>
<dbReference type="EMBL" id="VWSH01000004">
    <property type="protein sequence ID" value="KAA5532609.1"/>
    <property type="molecule type" value="Genomic_DNA"/>
</dbReference>
<dbReference type="InterPro" id="IPR022742">
    <property type="entry name" value="Hydrolase_4"/>
</dbReference>
<gene>
    <name evidence="2" type="ORF">F0919_17660</name>
</gene>
<sequence length="309" mass="35239">MKKVLKLILALFIIVNIMAMFHAYKFTHFSTSVKQRTDANNIGFLDKIGMLFTGVSLPRPETKIVPKVPFTTIHLKSNVIIDAWQMQTARKSKGTIILFHGYGGEKSNMLDRAYVLLDMGYDVMLPDFMGASKSEGNQCTIGYKEAENVKTCVNYIQQKGIKNIYLLGTSMGAAAVMRAEYLEPLPVKGIILECPFGTMRQTVRNRFEMMHMPYFPLGDMLTFWGGVENGFNAFSHNPETYAGKIQAPTLLLFGEKDDRVKRFEIENIYRNLPCIKTLKTFPLSGHESYLNDYKNEWMETVEKFLDVCK</sequence>
<evidence type="ECO:0000313" key="2">
    <source>
        <dbReference type="EMBL" id="KAA5532609.1"/>
    </source>
</evidence>
<organism evidence="2 3">
    <name type="scientific">Taibaiella lutea</name>
    <dbReference type="NCBI Taxonomy" id="2608001"/>
    <lineage>
        <taxon>Bacteria</taxon>
        <taxon>Pseudomonadati</taxon>
        <taxon>Bacteroidota</taxon>
        <taxon>Chitinophagia</taxon>
        <taxon>Chitinophagales</taxon>
        <taxon>Chitinophagaceae</taxon>
        <taxon>Taibaiella</taxon>
    </lineage>
</organism>
<dbReference type="AlphaFoldDB" id="A0A5M6CHI4"/>
<dbReference type="InterPro" id="IPR052920">
    <property type="entry name" value="DNA-binding_regulatory"/>
</dbReference>
<dbReference type="PANTHER" id="PTHR43358">
    <property type="entry name" value="ALPHA/BETA-HYDROLASE"/>
    <property type="match status" value="1"/>
</dbReference>
<accession>A0A5M6CHI4</accession>
<dbReference type="RefSeq" id="WP_150034120.1">
    <property type="nucleotide sequence ID" value="NZ_VWSH01000004.1"/>
</dbReference>
<proteinExistence type="predicted"/>
<reference evidence="2 3" key="1">
    <citation type="submission" date="2019-09" db="EMBL/GenBank/DDBJ databases">
        <title>Genome sequence and assembly of Taibaiella sp.</title>
        <authorList>
            <person name="Chhetri G."/>
        </authorList>
    </citation>
    <scope>NUCLEOTIDE SEQUENCE [LARGE SCALE GENOMIC DNA]</scope>
    <source>
        <strain evidence="2 3">KVB11</strain>
    </source>
</reference>
<keyword evidence="3" id="KW-1185">Reference proteome</keyword>
<feature type="domain" description="Serine aminopeptidase S33" evidence="1">
    <location>
        <begin position="91"/>
        <end position="203"/>
    </location>
</feature>
<dbReference type="SUPFAM" id="SSF53474">
    <property type="entry name" value="alpha/beta-Hydrolases"/>
    <property type="match status" value="1"/>
</dbReference>
<dbReference type="Pfam" id="PF12146">
    <property type="entry name" value="Hydrolase_4"/>
    <property type="match status" value="1"/>
</dbReference>
<keyword evidence="2" id="KW-0378">Hydrolase</keyword>
<dbReference type="Gene3D" id="3.40.50.1820">
    <property type="entry name" value="alpha/beta hydrolase"/>
    <property type="match status" value="1"/>
</dbReference>